<accession>A0A9X2MTJ1</accession>
<feature type="domain" description="ABC3 transporter permease C-terminal" evidence="7">
    <location>
        <begin position="64"/>
        <end position="181"/>
    </location>
</feature>
<dbReference type="AlphaFoldDB" id="A0A9X2MTJ1"/>
<dbReference type="PANTHER" id="PTHR46795">
    <property type="entry name" value="ABC TRANSPORTER PERMEASE-RELATED-RELATED"/>
    <property type="match status" value="1"/>
</dbReference>
<feature type="transmembrane region" description="Helical" evidence="6">
    <location>
        <begin position="58"/>
        <end position="76"/>
    </location>
</feature>
<dbReference type="PIRSF" id="PIRSF018968">
    <property type="entry name" value="ABC_permease_BceB"/>
    <property type="match status" value="1"/>
</dbReference>
<reference evidence="8" key="1">
    <citation type="submission" date="2022-08" db="EMBL/GenBank/DDBJ databases">
        <title>The genomic sequence of strain Paenibacillus sp. SCIV0701.</title>
        <authorList>
            <person name="Zhao H."/>
        </authorList>
    </citation>
    <scope>NUCLEOTIDE SEQUENCE</scope>
    <source>
        <strain evidence="8">SCIV0701</strain>
    </source>
</reference>
<name>A0A9X2MTJ1_9BACL</name>
<feature type="domain" description="ABC3 transporter permease C-terminal" evidence="7">
    <location>
        <begin position="542"/>
        <end position="644"/>
    </location>
</feature>
<evidence type="ECO:0000256" key="2">
    <source>
        <dbReference type="ARBA" id="ARBA00022475"/>
    </source>
</evidence>
<dbReference type="GO" id="GO:0005886">
    <property type="term" value="C:plasma membrane"/>
    <property type="evidence" value="ECO:0007669"/>
    <property type="project" value="UniProtKB-SubCell"/>
</dbReference>
<feature type="transmembrane region" description="Helical" evidence="6">
    <location>
        <begin position="536"/>
        <end position="558"/>
    </location>
</feature>
<proteinExistence type="inferred from homology"/>
<feature type="transmembrane region" description="Helical" evidence="6">
    <location>
        <begin position="232"/>
        <end position="255"/>
    </location>
</feature>
<keyword evidence="5 6" id="KW-0472">Membrane</keyword>
<gene>
    <name evidence="8" type="ORF">NQZ67_20190</name>
</gene>
<evidence type="ECO:0000313" key="8">
    <source>
        <dbReference type="EMBL" id="MCR2806205.1"/>
    </source>
</evidence>
<comment type="caution">
    <text evidence="8">The sequence shown here is derived from an EMBL/GenBank/DDBJ whole genome shotgun (WGS) entry which is preliminary data.</text>
</comment>
<keyword evidence="6" id="KW-0813">Transport</keyword>
<feature type="transmembrane region" description="Helical" evidence="6">
    <location>
        <begin position="112"/>
        <end position="142"/>
    </location>
</feature>
<dbReference type="RefSeq" id="WP_257449416.1">
    <property type="nucleotide sequence ID" value="NZ_JANIPJ010000015.1"/>
</dbReference>
<evidence type="ECO:0000256" key="4">
    <source>
        <dbReference type="ARBA" id="ARBA00022989"/>
    </source>
</evidence>
<evidence type="ECO:0000259" key="7">
    <source>
        <dbReference type="Pfam" id="PF02687"/>
    </source>
</evidence>
<feature type="transmembrane region" description="Helical" evidence="6">
    <location>
        <begin position="587"/>
        <end position="611"/>
    </location>
</feature>
<evidence type="ECO:0000256" key="5">
    <source>
        <dbReference type="ARBA" id="ARBA00023136"/>
    </source>
</evidence>
<feature type="transmembrane region" description="Helical" evidence="6">
    <location>
        <begin position="20"/>
        <end position="38"/>
    </location>
</feature>
<dbReference type="InterPro" id="IPR003838">
    <property type="entry name" value="ABC3_permease_C"/>
</dbReference>
<feature type="transmembrane region" description="Helical" evidence="6">
    <location>
        <begin position="623"/>
        <end position="644"/>
    </location>
</feature>
<organism evidence="8 9">
    <name type="scientific">Paenibacillus soyae</name>
    <dbReference type="NCBI Taxonomy" id="2969249"/>
    <lineage>
        <taxon>Bacteria</taxon>
        <taxon>Bacillati</taxon>
        <taxon>Bacillota</taxon>
        <taxon>Bacilli</taxon>
        <taxon>Bacillales</taxon>
        <taxon>Paenibacillaceae</taxon>
        <taxon>Paenibacillus</taxon>
    </lineage>
</organism>
<dbReference type="GO" id="GO:0055085">
    <property type="term" value="P:transmembrane transport"/>
    <property type="evidence" value="ECO:0007669"/>
    <property type="project" value="UniProtKB-UniRule"/>
</dbReference>
<evidence type="ECO:0000256" key="6">
    <source>
        <dbReference type="PIRNR" id="PIRNR018968"/>
    </source>
</evidence>
<feature type="transmembrane region" description="Helical" evidence="6">
    <location>
        <begin position="154"/>
        <end position="175"/>
    </location>
</feature>
<comment type="subcellular location">
    <subcellularLocation>
        <location evidence="1 6">Cell membrane</location>
        <topology evidence="1 6">Multi-pass membrane protein</topology>
    </subcellularLocation>
</comment>
<dbReference type="EMBL" id="JANIPJ010000015">
    <property type="protein sequence ID" value="MCR2806205.1"/>
    <property type="molecule type" value="Genomic_DNA"/>
</dbReference>
<dbReference type="Proteomes" id="UP001141950">
    <property type="component" value="Unassembled WGS sequence"/>
</dbReference>
<keyword evidence="4 6" id="KW-1133">Transmembrane helix</keyword>
<dbReference type="InterPro" id="IPR052536">
    <property type="entry name" value="ABC-4_Integral_Memb_Prot"/>
</dbReference>
<sequence>MTFRSLALSNVRGNWRSYSAFFLSSVFSVLIFYIYAAFLNHPDVLSGQIIGASKVKIGMQYCLYIIMIFSFLFILYSNSAFLKTRKQEFGLFSLFGMTRSQLRKLVIYENMVIAVLAIAAGIGLGILFSKLFFMALAALLGMDETISFAVPMDAVWLTAGGFFALFLIISIWSVLRIGKQQIIELLKAARQPKGKLTYKKWQVVLGALCLVSGYGMAFVMNSYTFIILSLPILVTVVAGTYFLFTQLSIVFLRFVQKRHGVYYNRTNMLIVAQLGYKIRDNARILFVVSILSAVIMTALGTVYLMQIQGKQDMLETSPFSIAYVERGLHAHEVIDPDQLKRTIAEDGFTVARESKIVGVGLDQYVIEFTGDDSSRLGWGDDPDYRYTSDAMIISVTDYNKLAGEAGREPLVAESGKLTVLYSSFDDSTFGSGTAKGRINGEPVELPVSGSINVSMLNNWLDSNAITLVMDDLGFVNLLASVPEEQQRVFYGYELNNWEESAGLVKKLDGMISEERGGDKDFGRAERFARMKETISLTLFIGMFISLLFFIAAGSMIYFKLFTEIQEDQAQFRGLSRIGMTRKEIRRVVVSQIAIVFFIPCVVGISHALFAMRSLDNMMNTSNWIYSFVVIGIYIVMQTLYFLLASNSYMKSMLRGSAA</sequence>
<protein>
    <submittedName>
        <fullName evidence="8">ABC transporter permease</fullName>
    </submittedName>
</protein>
<dbReference type="Pfam" id="PF02687">
    <property type="entry name" value="FtsX"/>
    <property type="match status" value="2"/>
</dbReference>
<evidence type="ECO:0000313" key="9">
    <source>
        <dbReference type="Proteomes" id="UP001141950"/>
    </source>
</evidence>
<dbReference type="PANTHER" id="PTHR46795:SF1">
    <property type="entry name" value="ABC TRANSPORTER PERMEASE PROTEIN"/>
    <property type="match status" value="1"/>
</dbReference>
<comment type="similarity">
    <text evidence="6">Belongs to the ABC-4 integral membrane protein family.</text>
</comment>
<keyword evidence="9" id="KW-1185">Reference proteome</keyword>
<feature type="transmembrane region" description="Helical" evidence="6">
    <location>
        <begin position="284"/>
        <end position="305"/>
    </location>
</feature>
<evidence type="ECO:0000256" key="1">
    <source>
        <dbReference type="ARBA" id="ARBA00004651"/>
    </source>
</evidence>
<feature type="transmembrane region" description="Helical" evidence="6">
    <location>
        <begin position="203"/>
        <end position="226"/>
    </location>
</feature>
<keyword evidence="2 6" id="KW-1003">Cell membrane</keyword>
<dbReference type="InterPro" id="IPR027022">
    <property type="entry name" value="ABC_permease_BceB-typ"/>
</dbReference>
<evidence type="ECO:0000256" key="3">
    <source>
        <dbReference type="ARBA" id="ARBA00022692"/>
    </source>
</evidence>
<keyword evidence="3 6" id="KW-0812">Transmembrane</keyword>